<dbReference type="InParanoid" id="A0A1X7V9J4"/>
<evidence type="ECO:0000256" key="5">
    <source>
        <dbReference type="ARBA" id="ARBA00034808"/>
    </source>
</evidence>
<dbReference type="Gene3D" id="3.40.50.300">
    <property type="entry name" value="P-loop containing nucleotide triphosphate hydrolases"/>
    <property type="match status" value="1"/>
</dbReference>
<dbReference type="SUPFAM" id="SSF52540">
    <property type="entry name" value="P-loop containing nucleoside triphosphate hydrolases"/>
    <property type="match status" value="1"/>
</dbReference>
<dbReference type="InterPro" id="IPR027417">
    <property type="entry name" value="P-loop_NTPase"/>
</dbReference>
<dbReference type="PANTHER" id="PTHR13710">
    <property type="entry name" value="DNA HELICASE RECQ FAMILY MEMBER"/>
    <property type="match status" value="1"/>
</dbReference>
<dbReference type="InterPro" id="IPR011545">
    <property type="entry name" value="DEAD/DEAH_box_helicase_dom"/>
</dbReference>
<keyword evidence="3" id="KW-0413">Isomerase</keyword>
<evidence type="ECO:0000256" key="4">
    <source>
        <dbReference type="ARBA" id="ARBA00034617"/>
    </source>
</evidence>
<dbReference type="EnsemblMetazoa" id="Aqu2.1.36980_001">
    <property type="protein sequence ID" value="Aqu2.1.36980_001"/>
    <property type="gene ID" value="Aqu2.1.36980"/>
</dbReference>
<reference evidence="7" key="1">
    <citation type="submission" date="2017-05" db="UniProtKB">
        <authorList>
            <consortium name="EnsemblMetazoa"/>
        </authorList>
    </citation>
    <scope>IDENTIFICATION</scope>
</reference>
<proteinExistence type="inferred from homology"/>
<dbReference type="PANTHER" id="PTHR13710:SF105">
    <property type="entry name" value="ATP-DEPENDENT DNA HELICASE Q1"/>
    <property type="match status" value="1"/>
</dbReference>
<dbReference type="GO" id="GO:0003677">
    <property type="term" value="F:DNA binding"/>
    <property type="evidence" value="ECO:0007669"/>
    <property type="project" value="UniProtKB-KW"/>
</dbReference>
<feature type="domain" description="DEAD/DEAH-box helicase" evidence="6">
    <location>
        <begin position="24"/>
        <end position="97"/>
    </location>
</feature>
<keyword evidence="2" id="KW-0238">DNA-binding</keyword>
<evidence type="ECO:0000256" key="3">
    <source>
        <dbReference type="ARBA" id="ARBA00023235"/>
    </source>
</evidence>
<dbReference type="GO" id="GO:0005524">
    <property type="term" value="F:ATP binding"/>
    <property type="evidence" value="ECO:0007669"/>
    <property type="project" value="InterPro"/>
</dbReference>
<dbReference type="GO" id="GO:0005737">
    <property type="term" value="C:cytoplasm"/>
    <property type="evidence" value="ECO:0007669"/>
    <property type="project" value="TreeGrafter"/>
</dbReference>
<dbReference type="GO" id="GO:0000724">
    <property type="term" value="P:double-strand break repair via homologous recombination"/>
    <property type="evidence" value="ECO:0007669"/>
    <property type="project" value="TreeGrafter"/>
</dbReference>
<evidence type="ECO:0000259" key="6">
    <source>
        <dbReference type="Pfam" id="PF00270"/>
    </source>
</evidence>
<dbReference type="GO" id="GO:0043138">
    <property type="term" value="F:3'-5' DNA helicase activity"/>
    <property type="evidence" value="ECO:0007669"/>
    <property type="project" value="UniProtKB-EC"/>
</dbReference>
<accession>A0A1X7V9J4</accession>
<evidence type="ECO:0000313" key="7">
    <source>
        <dbReference type="EnsemblMetazoa" id="Aqu2.1.36980_001"/>
    </source>
</evidence>
<dbReference type="Pfam" id="PF00270">
    <property type="entry name" value="DEAD"/>
    <property type="match status" value="1"/>
</dbReference>
<evidence type="ECO:0000256" key="2">
    <source>
        <dbReference type="ARBA" id="ARBA00023125"/>
    </source>
</evidence>
<evidence type="ECO:0000256" key="1">
    <source>
        <dbReference type="ARBA" id="ARBA00005446"/>
    </source>
</evidence>
<protein>
    <recommendedName>
        <fullName evidence="5">DNA 3'-5' helicase</fullName>
        <ecNumber evidence="5">5.6.2.4</ecNumber>
    </recommendedName>
</protein>
<organism evidence="7">
    <name type="scientific">Amphimedon queenslandica</name>
    <name type="common">Sponge</name>
    <dbReference type="NCBI Taxonomy" id="400682"/>
    <lineage>
        <taxon>Eukaryota</taxon>
        <taxon>Metazoa</taxon>
        <taxon>Porifera</taxon>
        <taxon>Demospongiae</taxon>
        <taxon>Heteroscleromorpha</taxon>
        <taxon>Haplosclerida</taxon>
        <taxon>Niphatidae</taxon>
        <taxon>Amphimedon</taxon>
    </lineage>
</organism>
<comment type="similarity">
    <text evidence="1">Belongs to the helicase family. RecQ subfamily.</text>
</comment>
<dbReference type="STRING" id="400682.A0A1X7V9J4"/>
<name>A0A1X7V9J4_AMPQE</name>
<dbReference type="GO" id="GO:0009378">
    <property type="term" value="F:four-way junction helicase activity"/>
    <property type="evidence" value="ECO:0007669"/>
    <property type="project" value="TreeGrafter"/>
</dbReference>
<dbReference type="GO" id="GO:0005694">
    <property type="term" value="C:chromosome"/>
    <property type="evidence" value="ECO:0007669"/>
    <property type="project" value="TreeGrafter"/>
</dbReference>
<comment type="catalytic activity">
    <reaction evidence="4">
        <text>Couples ATP hydrolysis with the unwinding of duplex DNA by translocating in the 3'-5' direction.</text>
        <dbReference type="EC" id="5.6.2.4"/>
    </reaction>
</comment>
<dbReference type="AlphaFoldDB" id="A0A1X7V9J4"/>
<sequence length="131" mass="13977">MAHDGLRATILEVGSSFGYQLKEKQLEAMATFLSGRDVFVSLPTGYGKSAIYALLPMVFDEINHIISGKEGSIVVCISPLTSLMMDQGSKFSLKGISMEFVGEDQHHDEAINCVLKGKGPGAYLGMGEGGC</sequence>
<dbReference type="EC" id="5.6.2.4" evidence="5"/>